<gene>
    <name evidence="1" type="ORF">ACFR9U_03000</name>
</gene>
<sequence length="119" mass="12526">MYGNAPFAGTDDVDVPTLSAEQRQHLRRDLASVAARTRELLPDEFAVGLELSASPEGPRATVAVQPPVGSMVSAGYTPEDTTDIRIAEDERTDIAQGLAASAALQVKQAMGDTNSQTAQ</sequence>
<dbReference type="InterPro" id="IPR043835">
    <property type="entry name" value="DUF5811"/>
</dbReference>
<evidence type="ECO:0000313" key="2">
    <source>
        <dbReference type="Proteomes" id="UP001597119"/>
    </source>
</evidence>
<name>A0ABD6C6Z2_9EURY</name>
<dbReference type="Proteomes" id="UP001597119">
    <property type="component" value="Unassembled WGS sequence"/>
</dbReference>
<organism evidence="1 2">
    <name type="scientific">Halorientalis brevis</name>
    <dbReference type="NCBI Taxonomy" id="1126241"/>
    <lineage>
        <taxon>Archaea</taxon>
        <taxon>Methanobacteriati</taxon>
        <taxon>Methanobacteriota</taxon>
        <taxon>Stenosarchaea group</taxon>
        <taxon>Halobacteria</taxon>
        <taxon>Halobacteriales</taxon>
        <taxon>Haloarculaceae</taxon>
        <taxon>Halorientalis</taxon>
    </lineage>
</organism>
<evidence type="ECO:0000313" key="1">
    <source>
        <dbReference type="EMBL" id="MFD1585936.1"/>
    </source>
</evidence>
<comment type="caution">
    <text evidence="1">The sequence shown here is derived from an EMBL/GenBank/DDBJ whole genome shotgun (WGS) entry which is preliminary data.</text>
</comment>
<keyword evidence="2" id="KW-1185">Reference proteome</keyword>
<reference evidence="1 2" key="1">
    <citation type="journal article" date="2019" name="Int. J. Syst. Evol. Microbiol.">
        <title>The Global Catalogue of Microorganisms (GCM) 10K type strain sequencing project: providing services to taxonomists for standard genome sequencing and annotation.</title>
        <authorList>
            <consortium name="The Broad Institute Genomics Platform"/>
            <consortium name="The Broad Institute Genome Sequencing Center for Infectious Disease"/>
            <person name="Wu L."/>
            <person name="Ma J."/>
        </authorList>
    </citation>
    <scope>NUCLEOTIDE SEQUENCE [LARGE SCALE GENOMIC DNA]</scope>
    <source>
        <strain evidence="1 2">CGMCC 1.12125</strain>
    </source>
</reference>
<dbReference type="Pfam" id="PF19128">
    <property type="entry name" value="DUF5811"/>
    <property type="match status" value="1"/>
</dbReference>
<dbReference type="RefSeq" id="WP_247376840.1">
    <property type="nucleotide sequence ID" value="NZ_JALLGV010000003.1"/>
</dbReference>
<dbReference type="AlphaFoldDB" id="A0ABD6C6Z2"/>
<proteinExistence type="predicted"/>
<dbReference type="EMBL" id="JBHUDJ010000001">
    <property type="protein sequence ID" value="MFD1585936.1"/>
    <property type="molecule type" value="Genomic_DNA"/>
</dbReference>
<accession>A0ABD6C6Z2</accession>
<protein>
    <submittedName>
        <fullName evidence="1">DUF5811 family protein</fullName>
    </submittedName>
</protein>